<reference evidence="1" key="1">
    <citation type="submission" date="2020-10" db="EMBL/GenBank/DDBJ databases">
        <title>Taxonomic study of unclassified bacteria belonging to the class Ktedonobacteria.</title>
        <authorList>
            <person name="Yabe S."/>
            <person name="Wang C.M."/>
            <person name="Zheng Y."/>
            <person name="Sakai Y."/>
            <person name="Cavaletti L."/>
            <person name="Monciardini P."/>
            <person name="Donadio S."/>
        </authorList>
    </citation>
    <scope>NUCLEOTIDE SEQUENCE</scope>
    <source>
        <strain evidence="1">SOSP1-1</strain>
    </source>
</reference>
<dbReference type="Proteomes" id="UP000612362">
    <property type="component" value="Unassembled WGS sequence"/>
</dbReference>
<proteinExistence type="predicted"/>
<sequence length="40" mass="4543">MSGYITNKSQGILLCLGYVVAEEARYDVADDALLMLYEQW</sequence>
<accession>A0A8J3I681</accession>
<keyword evidence="2" id="KW-1185">Reference proteome</keyword>
<organism evidence="1 2">
    <name type="scientific">Ktedonospora formicarum</name>
    <dbReference type="NCBI Taxonomy" id="2778364"/>
    <lineage>
        <taxon>Bacteria</taxon>
        <taxon>Bacillati</taxon>
        <taxon>Chloroflexota</taxon>
        <taxon>Ktedonobacteria</taxon>
        <taxon>Ktedonobacterales</taxon>
        <taxon>Ktedonobacteraceae</taxon>
        <taxon>Ktedonospora</taxon>
    </lineage>
</organism>
<evidence type="ECO:0000313" key="1">
    <source>
        <dbReference type="EMBL" id="GHO50324.1"/>
    </source>
</evidence>
<dbReference type="AlphaFoldDB" id="A0A8J3I681"/>
<name>A0A8J3I681_9CHLR</name>
<protein>
    <submittedName>
        <fullName evidence="1">Uncharacterized protein</fullName>
    </submittedName>
</protein>
<comment type="caution">
    <text evidence="1">The sequence shown here is derived from an EMBL/GenBank/DDBJ whole genome shotgun (WGS) entry which is preliminary data.</text>
</comment>
<gene>
    <name evidence="1" type="ORF">KSX_84870</name>
</gene>
<evidence type="ECO:0000313" key="2">
    <source>
        <dbReference type="Proteomes" id="UP000612362"/>
    </source>
</evidence>
<dbReference type="EMBL" id="BNJF01000008">
    <property type="protein sequence ID" value="GHO50324.1"/>
    <property type="molecule type" value="Genomic_DNA"/>
</dbReference>